<evidence type="ECO:0000256" key="8">
    <source>
        <dbReference type="ARBA" id="ARBA00023136"/>
    </source>
</evidence>
<sequence length="139" mass="16285">MQRSQEYLLFIIWIVSTIATLGSLYFSEILKFEPCKLCWFQRIFMYPIFFLSAISYVKKDFKQANYIICLAMIGLFISIYHNLLQFFVINNSCGRVSCTTHYIKIFGFITIPLLSLVSFVLITVICLYLIAKRKTSLKE</sequence>
<dbReference type="HAMAP" id="MF_00287">
    <property type="entry name" value="BdbC"/>
    <property type="match status" value="1"/>
</dbReference>
<evidence type="ECO:0000256" key="11">
    <source>
        <dbReference type="ARBA" id="ARBA00023284"/>
    </source>
</evidence>
<keyword evidence="11 12" id="KW-0676">Redox-active center</keyword>
<comment type="similarity">
    <text evidence="2 12">Belongs to the DsbB family. BdbC subfamily.</text>
</comment>
<keyword evidence="6 12" id="KW-1133">Transmembrane helix</keyword>
<keyword evidence="9 12" id="KW-1015">Disulfide bond</keyword>
<evidence type="ECO:0000256" key="4">
    <source>
        <dbReference type="ARBA" id="ARBA00022692"/>
    </source>
</evidence>
<feature type="transmembrane region" description="Helical" evidence="13">
    <location>
        <begin position="7"/>
        <end position="27"/>
    </location>
</feature>
<keyword evidence="8 12" id="KW-0472">Membrane</keyword>
<dbReference type="GO" id="GO:0015035">
    <property type="term" value="F:protein-disulfide reductase activity"/>
    <property type="evidence" value="ECO:0007669"/>
    <property type="project" value="UniProtKB-UniRule"/>
</dbReference>
<dbReference type="Proteomes" id="UP000595512">
    <property type="component" value="Chromosome"/>
</dbReference>
<dbReference type="Gene3D" id="1.20.1550.10">
    <property type="entry name" value="DsbB-like"/>
    <property type="match status" value="1"/>
</dbReference>
<dbReference type="Pfam" id="PF02600">
    <property type="entry name" value="DsbB"/>
    <property type="match status" value="1"/>
</dbReference>
<evidence type="ECO:0000256" key="1">
    <source>
        <dbReference type="ARBA" id="ARBA00004141"/>
    </source>
</evidence>
<gene>
    <name evidence="12" type="primary">bdbC</name>
    <name evidence="14" type="ORF">JGZ69_02715</name>
</gene>
<dbReference type="SUPFAM" id="SSF158442">
    <property type="entry name" value="DsbB-like"/>
    <property type="match status" value="1"/>
</dbReference>
<dbReference type="GO" id="GO:0006457">
    <property type="term" value="P:protein folding"/>
    <property type="evidence" value="ECO:0007669"/>
    <property type="project" value="InterPro"/>
</dbReference>
<evidence type="ECO:0000256" key="5">
    <source>
        <dbReference type="ARBA" id="ARBA00022982"/>
    </source>
</evidence>
<evidence type="ECO:0000256" key="7">
    <source>
        <dbReference type="ARBA" id="ARBA00023002"/>
    </source>
</evidence>
<keyword evidence="3 12" id="KW-0813">Transport</keyword>
<dbReference type="EMBL" id="CP066701">
    <property type="protein sequence ID" value="QQX25884.1"/>
    <property type="molecule type" value="Genomic_DNA"/>
</dbReference>
<comment type="caution">
    <text evidence="12">Lacks conserved residue(s) required for the propagation of feature annotation.</text>
</comment>
<name>A0AB37HDA0_9BACI</name>
<comment type="function">
    <text evidence="12">Required for disulfide bond formation in some proteins.</text>
</comment>
<reference evidence="14 15" key="1">
    <citation type="submission" date="2020-12" db="EMBL/GenBank/DDBJ databases">
        <title>Taxonomic evaluation of the Bacillus sporothermodurans group of bacteria based on whole genome sequences.</title>
        <authorList>
            <person name="Fiedler G."/>
            <person name="Herbstmann A.-D."/>
            <person name="Doll E."/>
            <person name="Wenning M."/>
            <person name="Brinks E."/>
            <person name="Kabisch J."/>
            <person name="Breitenwieser F."/>
            <person name="Lappann M."/>
            <person name="Boehnlein C."/>
            <person name="Franz C."/>
        </authorList>
    </citation>
    <scope>NUCLEOTIDE SEQUENCE [LARGE SCALE GENOMIC DNA]</scope>
    <source>
        <strain evidence="14 15">DSM 10599</strain>
    </source>
</reference>
<keyword evidence="10 12" id="KW-0143">Chaperone</keyword>
<dbReference type="InterPro" id="IPR023380">
    <property type="entry name" value="DsbB-like_sf"/>
</dbReference>
<dbReference type="InterPro" id="IPR012187">
    <property type="entry name" value="Disulphide_bond_form_BdbC"/>
</dbReference>
<evidence type="ECO:0000313" key="14">
    <source>
        <dbReference type="EMBL" id="QQX25884.1"/>
    </source>
</evidence>
<evidence type="ECO:0000256" key="9">
    <source>
        <dbReference type="ARBA" id="ARBA00023157"/>
    </source>
</evidence>
<dbReference type="PANTHER" id="PTHR43469">
    <property type="entry name" value="DISULFIDE FORMATION PROTEIN-RELATED"/>
    <property type="match status" value="1"/>
</dbReference>
<keyword evidence="5 12" id="KW-0249">Electron transport</keyword>
<keyword evidence="4 12" id="KW-0812">Transmembrane</keyword>
<comment type="subcellular location">
    <subcellularLocation>
        <location evidence="12">Cell membrane</location>
        <topology evidence="12">Multi-pass membrane protein</topology>
    </subcellularLocation>
    <subcellularLocation>
        <location evidence="1">Membrane</location>
        <topology evidence="1">Multi-pass membrane protein</topology>
    </subcellularLocation>
</comment>
<dbReference type="PANTHER" id="PTHR43469:SF1">
    <property type="entry name" value="SPBETA PROPHAGE-DERIVED DISULFIDE BOND FORMATION PROTEIN B"/>
    <property type="match status" value="1"/>
</dbReference>
<protein>
    <recommendedName>
        <fullName evidence="12">Probable disulfide formation protein</fullName>
    </recommendedName>
    <alternativeName>
        <fullName evidence="12">Disulfide oxidoreductase</fullName>
    </alternativeName>
    <alternativeName>
        <fullName evidence="12">Thiol-disulfide oxidoreductase</fullName>
    </alternativeName>
</protein>
<evidence type="ECO:0000256" key="6">
    <source>
        <dbReference type="ARBA" id="ARBA00022989"/>
    </source>
</evidence>
<evidence type="ECO:0000256" key="13">
    <source>
        <dbReference type="SAM" id="Phobius"/>
    </source>
</evidence>
<feature type="transmembrane region" description="Helical" evidence="13">
    <location>
        <begin position="39"/>
        <end position="57"/>
    </location>
</feature>
<dbReference type="AlphaFoldDB" id="A0AB37HDA0"/>
<proteinExistence type="inferred from homology"/>
<evidence type="ECO:0000256" key="3">
    <source>
        <dbReference type="ARBA" id="ARBA00022448"/>
    </source>
</evidence>
<dbReference type="InterPro" id="IPR003752">
    <property type="entry name" value="DiS_bond_form_DsbB/BdbC"/>
</dbReference>
<organism evidence="14 15">
    <name type="scientific">Heyndrickxia sporothermodurans</name>
    <dbReference type="NCBI Taxonomy" id="46224"/>
    <lineage>
        <taxon>Bacteria</taxon>
        <taxon>Bacillati</taxon>
        <taxon>Bacillota</taxon>
        <taxon>Bacilli</taxon>
        <taxon>Bacillales</taxon>
        <taxon>Bacillaceae</taxon>
        <taxon>Heyndrickxia</taxon>
    </lineage>
</organism>
<evidence type="ECO:0000256" key="2">
    <source>
        <dbReference type="ARBA" id="ARBA00007602"/>
    </source>
</evidence>
<evidence type="ECO:0000313" key="15">
    <source>
        <dbReference type="Proteomes" id="UP000595512"/>
    </source>
</evidence>
<keyword evidence="7 12" id="KW-0560">Oxidoreductase</keyword>
<accession>A0AB37HDA0</accession>
<feature type="transmembrane region" description="Helical" evidence="13">
    <location>
        <begin position="64"/>
        <end position="83"/>
    </location>
</feature>
<dbReference type="PIRSF" id="PIRSF036659">
    <property type="entry name" value="BdbC"/>
    <property type="match status" value="1"/>
</dbReference>
<evidence type="ECO:0000256" key="12">
    <source>
        <dbReference type="HAMAP-Rule" id="MF_00287"/>
    </source>
</evidence>
<dbReference type="NCBIfam" id="NF002849">
    <property type="entry name" value="PRK03113.1"/>
    <property type="match status" value="1"/>
</dbReference>
<keyword evidence="12" id="KW-1003">Cell membrane</keyword>
<feature type="transmembrane region" description="Helical" evidence="13">
    <location>
        <begin position="103"/>
        <end position="130"/>
    </location>
</feature>
<dbReference type="GO" id="GO:0005886">
    <property type="term" value="C:plasma membrane"/>
    <property type="evidence" value="ECO:0007669"/>
    <property type="project" value="UniProtKB-SubCell"/>
</dbReference>
<dbReference type="KEGG" id="hspo:JGZ69_02715"/>
<evidence type="ECO:0000256" key="10">
    <source>
        <dbReference type="ARBA" id="ARBA00023186"/>
    </source>
</evidence>
<feature type="disulfide bond" description="Redox-active" evidence="12">
    <location>
        <begin position="35"/>
        <end position="38"/>
    </location>
</feature>
<dbReference type="RefSeq" id="WP_066232406.1">
    <property type="nucleotide sequence ID" value="NZ_CP066701.1"/>
</dbReference>